<organism evidence="22 23">
    <name type="scientific">Rhynchophorus ferrugineus</name>
    <name type="common">Red palm weevil</name>
    <name type="synonym">Curculio ferrugineus</name>
    <dbReference type="NCBI Taxonomy" id="354439"/>
    <lineage>
        <taxon>Eukaryota</taxon>
        <taxon>Metazoa</taxon>
        <taxon>Ecdysozoa</taxon>
        <taxon>Arthropoda</taxon>
        <taxon>Hexapoda</taxon>
        <taxon>Insecta</taxon>
        <taxon>Pterygota</taxon>
        <taxon>Neoptera</taxon>
        <taxon>Endopterygota</taxon>
        <taxon>Coleoptera</taxon>
        <taxon>Polyphaga</taxon>
        <taxon>Cucujiformia</taxon>
        <taxon>Curculionidae</taxon>
        <taxon>Dryophthorinae</taxon>
        <taxon>Rhynchophorus</taxon>
    </lineage>
</organism>
<evidence type="ECO:0000256" key="16">
    <source>
        <dbReference type="PROSITE-ProRule" id="PRU00124"/>
    </source>
</evidence>
<evidence type="ECO:0000256" key="7">
    <source>
        <dbReference type="ARBA" id="ARBA00022777"/>
    </source>
</evidence>
<evidence type="ECO:0000256" key="2">
    <source>
        <dbReference type="ARBA" id="ARBA00022475"/>
    </source>
</evidence>
<dbReference type="Gene3D" id="4.10.400.10">
    <property type="entry name" value="Low-density Lipoprotein Receptor"/>
    <property type="match status" value="1"/>
</dbReference>
<dbReference type="Proteomes" id="UP000625711">
    <property type="component" value="Unassembled WGS sequence"/>
</dbReference>
<dbReference type="PROSITE" id="PS50011">
    <property type="entry name" value="PROTEIN_KINASE_DOM"/>
    <property type="match status" value="1"/>
</dbReference>
<dbReference type="SUPFAM" id="SSF49899">
    <property type="entry name" value="Concanavalin A-like lectins/glucanases"/>
    <property type="match status" value="2"/>
</dbReference>
<evidence type="ECO:0000256" key="4">
    <source>
        <dbReference type="ARBA" id="ARBA00022692"/>
    </source>
</evidence>
<evidence type="ECO:0000259" key="20">
    <source>
        <dbReference type="PROSITE" id="PS50011"/>
    </source>
</evidence>
<sequence length="1558" mass="173805">MVPGRRSRYFPFSSIKSGSRIRTIREKSIALHVPLSRPVLCQNSTRTQRRMGCTRLRYFYLRWPFCRSILLAGSVSKQIRKGLHLKCHFGYVWSKFSIGTYSFLPTKETKLNRHNVYSTEIIKTQLRSGLTHPRYLDTVKRPTNSNIHYIRFKRQTVGKGRSIADLAARLKKDNQKQLNLMNADEAERTNLMRRNYSDSDYNSEQDYNKENNPIKELRGQFGNGKHYVPEFNCNFDNDCKWTWRKDIATGFFITSGGKLKANDSGPRQDANEREFGSYLILRLPLKSTEFHVTSPLIGPTTSSCKLNLYVYQENMEGGEIRIVGDKTTDTANTLNNHTQWLVNIIHGNNLKKWKKYDLSIGKITTNFTILLEVVPADTILPNATVAFDNLQLYGCFAKNDDTCSPHQYKCKGSKECINSTSVCDFNIDCPLGDDERQNCHLMPYGSRCTFEDDWCGWTNADTNILQWTRRNGSTPKNFTGPNFDHTYMNSTGNYLYVDMLKEQFASQAVLKSIIFNPPPSVHGNISSKYFNTCAIRFYLHKTGKHKSAISIQVNEIALTDNKTIDIYWNFMEDHGDQWIRRVFILPHIKHRYFMRFEAKKGYRYLSDLAVDDISLSPECFGINIPEEELQGYNYWNPKIDYPPVKETAEDFKNKTYYKITTCNAKGRYGPSHSNCSKTYMDTSTNVTVLHDAGVSGVQKWIVPRDSFYTFILAGAGGGKGSLGMGSSRGALVRTVIELKRGQEIFILVGQEGNSACLKSLGHTSNCSSIETGKVTSKVRNILLVDVNDTGGGGGGGTFVFMRNRTKHQIPIAVAAGGGGLGVAKYMDDNISRHGQGIHVSVRPYSGKMSESKLAGSGGGWRMYPGLANSVHQATMGGSLMMGGIGGKACYNSTDGKGDGGFGGGGGGCKYGGGGGGYAGGNANSTNGDGGISFVNPYITEQGLSQSFTGHNAGSGYVIIIPGIEACDCDYQCLALDEKMSETICICPNTWRLADNKKSCIPIQVQMESQYPPWFIVGLIVTVFCLTVAFGMVCFVLLFSDNRYQQQVSGLLRRKGCPVPDLQLSRLRQASGSMTAQYNPTYEFGGVITTIADLQHIPRDQLRLVKALGQGAFGEVYQGFYRQRPGDTVEMPVAVKTLQEMTTKQAEDDFITEALIMSKFDHPNIVHFIGVCFDKHPKFIILELLTGGDLKNFLRESRPKPDRPSSVTMKDLVLIAIDIARGCSYLEEKRFIHRDIAARNCLLTTKGPGRVTKIADFGMSRDIYRADYYRKDGKAMLPVKWMPPEAFLEGIFSSKTDVWSFGILLWEIMKMGFMPYTGCTNREVMDLVIQGGRLDRPENCPGPIYGIMTSCWHPQPEDRPSFATIMERLGYCSQDPDVINAPLPMFYRAVSSERDTTVIRPSDSNENCLQVLPNATDYLVPNHTVPTTPDPIESTSSVEKLIPDSSNDHWETSFIMPNSKSTQPLLIDNSKDEENNQAVDKLLTIDNATSSNGQNNNFVLKNDPSSVKSGVSLDASALAKSVMTPKQVKRYANIDENGVVQNGGYAIKYIDKTNGEINC</sequence>
<feature type="binding site" evidence="17">
    <location>
        <position position="1135"/>
    </location>
    <ligand>
        <name>ATP</name>
        <dbReference type="ChEBI" id="CHEBI:30616"/>
    </ligand>
</feature>
<dbReference type="InterPro" id="IPR036055">
    <property type="entry name" value="LDL_receptor-like_sf"/>
</dbReference>
<dbReference type="InterPro" id="IPR050122">
    <property type="entry name" value="RTK"/>
</dbReference>
<comment type="catalytic activity">
    <reaction evidence="15 18">
        <text>L-tyrosyl-[protein] + ATP = O-phospho-L-tyrosyl-[protein] + ADP + H(+)</text>
        <dbReference type="Rhea" id="RHEA:10596"/>
        <dbReference type="Rhea" id="RHEA-COMP:10136"/>
        <dbReference type="Rhea" id="RHEA-COMP:20101"/>
        <dbReference type="ChEBI" id="CHEBI:15378"/>
        <dbReference type="ChEBI" id="CHEBI:30616"/>
        <dbReference type="ChEBI" id="CHEBI:46858"/>
        <dbReference type="ChEBI" id="CHEBI:61978"/>
        <dbReference type="ChEBI" id="CHEBI:456216"/>
        <dbReference type="EC" id="2.7.10.1"/>
    </reaction>
</comment>
<evidence type="ECO:0000256" key="6">
    <source>
        <dbReference type="ARBA" id="ARBA00022741"/>
    </source>
</evidence>
<keyword evidence="8 17" id="KW-0067">ATP-binding</keyword>
<dbReference type="SMART" id="SM00219">
    <property type="entry name" value="TyrKc"/>
    <property type="match status" value="1"/>
</dbReference>
<dbReference type="InterPro" id="IPR023415">
    <property type="entry name" value="LDLR_class-A_CS"/>
</dbReference>
<dbReference type="SUPFAM" id="SSF57424">
    <property type="entry name" value="LDL receptor-like module"/>
    <property type="match status" value="1"/>
</dbReference>
<evidence type="ECO:0000256" key="12">
    <source>
        <dbReference type="ARBA" id="ARBA00023157"/>
    </source>
</evidence>
<keyword evidence="7" id="KW-0418">Kinase</keyword>
<dbReference type="EMBL" id="JAACXV010000230">
    <property type="protein sequence ID" value="KAF7281666.1"/>
    <property type="molecule type" value="Genomic_DNA"/>
</dbReference>
<dbReference type="InterPro" id="IPR013320">
    <property type="entry name" value="ConA-like_dom_sf"/>
</dbReference>
<evidence type="ECO:0000256" key="15">
    <source>
        <dbReference type="ARBA" id="ARBA00051243"/>
    </source>
</evidence>
<dbReference type="InterPro" id="IPR008266">
    <property type="entry name" value="Tyr_kinase_AS"/>
</dbReference>
<keyword evidence="18" id="KW-0597">Phosphoprotein</keyword>
<dbReference type="SUPFAM" id="SSF56112">
    <property type="entry name" value="Protein kinase-like (PK-like)"/>
    <property type="match status" value="1"/>
</dbReference>
<dbReference type="Gene3D" id="1.10.510.10">
    <property type="entry name" value="Transferase(Phosphotransferase) domain 1"/>
    <property type="match status" value="1"/>
</dbReference>
<dbReference type="OrthoDB" id="73209at2759"/>
<dbReference type="SMART" id="SM00137">
    <property type="entry name" value="MAM"/>
    <property type="match status" value="1"/>
</dbReference>
<dbReference type="PROSITE" id="PS50068">
    <property type="entry name" value="LDLRA_2"/>
    <property type="match status" value="1"/>
</dbReference>
<dbReference type="GO" id="GO:0007169">
    <property type="term" value="P:cell surface receptor protein tyrosine kinase signaling pathway"/>
    <property type="evidence" value="ECO:0007669"/>
    <property type="project" value="InterPro"/>
</dbReference>
<dbReference type="Gene3D" id="3.30.200.20">
    <property type="entry name" value="Phosphorylase Kinase, domain 1"/>
    <property type="match status" value="1"/>
</dbReference>
<dbReference type="PANTHER" id="PTHR24416">
    <property type="entry name" value="TYROSINE-PROTEIN KINASE RECEPTOR"/>
    <property type="match status" value="1"/>
</dbReference>
<dbReference type="InterPro" id="IPR000998">
    <property type="entry name" value="MAM_dom"/>
</dbReference>
<dbReference type="InterPro" id="IPR020635">
    <property type="entry name" value="Tyr_kinase_cat_dom"/>
</dbReference>
<keyword evidence="13 18" id="KW-0675">Receptor</keyword>
<dbReference type="CDD" id="cd00112">
    <property type="entry name" value="LDLa"/>
    <property type="match status" value="1"/>
</dbReference>
<keyword evidence="3" id="KW-0808">Transferase</keyword>
<evidence type="ECO:0000256" key="10">
    <source>
        <dbReference type="ARBA" id="ARBA00023136"/>
    </source>
</evidence>
<keyword evidence="4 18" id="KW-0812">Transmembrane</keyword>
<name>A0A834MEN3_RHYFE</name>
<reference evidence="22" key="1">
    <citation type="submission" date="2020-08" db="EMBL/GenBank/DDBJ databases">
        <title>Genome sequencing and assembly of the red palm weevil Rhynchophorus ferrugineus.</title>
        <authorList>
            <person name="Dias G.B."/>
            <person name="Bergman C.M."/>
            <person name="Manee M."/>
        </authorList>
    </citation>
    <scope>NUCLEOTIDE SEQUENCE</scope>
    <source>
        <strain evidence="22">AA-2017</strain>
        <tissue evidence="22">Whole larva</tissue>
    </source>
</reference>
<keyword evidence="12" id="KW-1015">Disulfide bond</keyword>
<dbReference type="FunFam" id="2.60.120.200:FF:000193">
    <property type="entry name" value="Tyrosine-protein kinase receptor"/>
    <property type="match status" value="1"/>
</dbReference>
<dbReference type="InterPro" id="IPR055163">
    <property type="entry name" value="ALK/LTK-like_GRD"/>
</dbReference>
<evidence type="ECO:0000256" key="5">
    <source>
        <dbReference type="ARBA" id="ARBA00022729"/>
    </source>
</evidence>
<comment type="caution">
    <text evidence="16">Lacks conserved residue(s) required for the propagation of feature annotation.</text>
</comment>
<dbReference type="InterPro" id="IPR002172">
    <property type="entry name" value="LDrepeatLR_classA_rpt"/>
</dbReference>
<dbReference type="InterPro" id="IPR000719">
    <property type="entry name" value="Prot_kinase_dom"/>
</dbReference>
<dbReference type="FunFam" id="3.30.200.20:FF:000117">
    <property type="entry name" value="Tyrosine-protein kinase receptor"/>
    <property type="match status" value="1"/>
</dbReference>
<proteinExistence type="inferred from homology"/>
<keyword evidence="11" id="KW-0829">Tyrosine-protein kinase</keyword>
<dbReference type="PROSITE" id="PS00239">
    <property type="entry name" value="RECEPTOR_TYR_KIN_II"/>
    <property type="match status" value="1"/>
</dbReference>
<comment type="subcellular location">
    <subcellularLocation>
        <location evidence="1">Cell membrane</location>
        <topology evidence="1">Single-pass type I membrane protein</topology>
    </subcellularLocation>
</comment>
<dbReference type="SMART" id="SM00192">
    <property type="entry name" value="LDLa"/>
    <property type="match status" value="1"/>
</dbReference>
<dbReference type="EC" id="2.7.10.1" evidence="18"/>
<dbReference type="Pfam" id="PF12810">
    <property type="entry name" value="ALK_LTK_GRD"/>
    <property type="match status" value="1"/>
</dbReference>
<feature type="domain" description="MAM" evidence="21">
    <location>
        <begin position="446"/>
        <end position="621"/>
    </location>
</feature>
<dbReference type="InterPro" id="IPR001245">
    <property type="entry name" value="Ser-Thr/Tyr_kinase_cat_dom"/>
</dbReference>
<gene>
    <name evidence="22" type="ORF">GWI33_004443</name>
</gene>
<comment type="similarity">
    <text evidence="18">Belongs to the protein kinase superfamily. Tyr protein kinase family. Insulin receptor subfamily.</text>
</comment>
<dbReference type="InterPro" id="IPR017441">
    <property type="entry name" value="Protein_kinase_ATP_BS"/>
</dbReference>
<evidence type="ECO:0000256" key="17">
    <source>
        <dbReference type="PROSITE-ProRule" id="PRU10141"/>
    </source>
</evidence>
<dbReference type="PROSITE" id="PS50060">
    <property type="entry name" value="MAM_2"/>
    <property type="match status" value="2"/>
</dbReference>
<dbReference type="PROSITE" id="PS01209">
    <property type="entry name" value="LDLRA_1"/>
    <property type="match status" value="1"/>
</dbReference>
<keyword evidence="9 19" id="KW-1133">Transmembrane helix</keyword>
<keyword evidence="23" id="KW-1185">Reference proteome</keyword>
<dbReference type="InterPro" id="IPR002011">
    <property type="entry name" value="Tyr_kinase_rcpt_2_CS"/>
</dbReference>
<dbReference type="FunFam" id="1.10.510.10:FF:000113">
    <property type="entry name" value="Tyrosine-protein kinase receptor"/>
    <property type="match status" value="1"/>
</dbReference>
<evidence type="ECO:0000256" key="9">
    <source>
        <dbReference type="ARBA" id="ARBA00022989"/>
    </source>
</evidence>
<evidence type="ECO:0000256" key="14">
    <source>
        <dbReference type="ARBA" id="ARBA00023180"/>
    </source>
</evidence>
<dbReference type="PROSITE" id="PS00107">
    <property type="entry name" value="PROTEIN_KINASE_ATP"/>
    <property type="match status" value="1"/>
</dbReference>
<keyword evidence="6 17" id="KW-0547">Nucleotide-binding</keyword>
<evidence type="ECO:0000313" key="23">
    <source>
        <dbReference type="Proteomes" id="UP000625711"/>
    </source>
</evidence>
<dbReference type="PRINTS" id="PR00109">
    <property type="entry name" value="TYRKINASE"/>
</dbReference>
<dbReference type="GO" id="GO:0043235">
    <property type="term" value="C:receptor complex"/>
    <property type="evidence" value="ECO:0007669"/>
    <property type="project" value="TreeGrafter"/>
</dbReference>
<keyword evidence="2" id="KW-1003">Cell membrane</keyword>
<dbReference type="PROSITE" id="PS00109">
    <property type="entry name" value="PROTEIN_KINASE_TYR"/>
    <property type="match status" value="1"/>
</dbReference>
<feature type="transmembrane region" description="Helical" evidence="19">
    <location>
        <begin position="1013"/>
        <end position="1038"/>
    </location>
</feature>
<evidence type="ECO:0000256" key="3">
    <source>
        <dbReference type="ARBA" id="ARBA00022679"/>
    </source>
</evidence>
<comment type="caution">
    <text evidence="22">The sequence shown here is derived from an EMBL/GenBank/DDBJ whole genome shotgun (WGS) entry which is preliminary data.</text>
</comment>
<protein>
    <recommendedName>
        <fullName evidence="18">Tyrosine-protein kinase receptor</fullName>
        <ecNumber evidence="18">2.7.10.1</ecNumber>
    </recommendedName>
</protein>
<evidence type="ECO:0000313" key="22">
    <source>
        <dbReference type="EMBL" id="KAF7281666.1"/>
    </source>
</evidence>
<dbReference type="Pfam" id="PF00629">
    <property type="entry name" value="MAM"/>
    <property type="match status" value="2"/>
</dbReference>
<evidence type="ECO:0000256" key="8">
    <source>
        <dbReference type="ARBA" id="ARBA00022840"/>
    </source>
</evidence>
<dbReference type="GO" id="GO:0004714">
    <property type="term" value="F:transmembrane receptor protein tyrosine kinase activity"/>
    <property type="evidence" value="ECO:0007669"/>
    <property type="project" value="UniProtKB-EC"/>
</dbReference>
<dbReference type="GO" id="GO:0045664">
    <property type="term" value="P:regulation of neuron differentiation"/>
    <property type="evidence" value="ECO:0007669"/>
    <property type="project" value="TreeGrafter"/>
</dbReference>
<dbReference type="GO" id="GO:0005886">
    <property type="term" value="C:plasma membrane"/>
    <property type="evidence" value="ECO:0007669"/>
    <property type="project" value="UniProtKB-SubCell"/>
</dbReference>
<accession>A0A834MEN3</accession>
<dbReference type="InterPro" id="IPR011009">
    <property type="entry name" value="Kinase-like_dom_sf"/>
</dbReference>
<dbReference type="Gene3D" id="2.60.120.200">
    <property type="match status" value="2"/>
</dbReference>
<dbReference type="CDD" id="cd06263">
    <property type="entry name" value="MAM"/>
    <property type="match status" value="1"/>
</dbReference>
<keyword evidence="10 19" id="KW-0472">Membrane</keyword>
<feature type="domain" description="Protein kinase" evidence="20">
    <location>
        <begin position="1101"/>
        <end position="1377"/>
    </location>
</feature>
<evidence type="ECO:0000256" key="11">
    <source>
        <dbReference type="ARBA" id="ARBA00023137"/>
    </source>
</evidence>
<dbReference type="Pfam" id="PF07714">
    <property type="entry name" value="PK_Tyr_Ser-Thr"/>
    <property type="match status" value="1"/>
</dbReference>
<evidence type="ECO:0000256" key="13">
    <source>
        <dbReference type="ARBA" id="ARBA00023170"/>
    </source>
</evidence>
<evidence type="ECO:0000256" key="19">
    <source>
        <dbReference type="SAM" id="Phobius"/>
    </source>
</evidence>
<dbReference type="PANTHER" id="PTHR24416:SF604">
    <property type="entry name" value="RECEPTOR PROTEIN-TYROSINE KINASE"/>
    <property type="match status" value="1"/>
</dbReference>
<evidence type="ECO:0000256" key="18">
    <source>
        <dbReference type="RuleBase" id="RU000312"/>
    </source>
</evidence>
<feature type="domain" description="MAM" evidence="21">
    <location>
        <begin position="231"/>
        <end position="397"/>
    </location>
</feature>
<evidence type="ECO:0000259" key="21">
    <source>
        <dbReference type="PROSITE" id="PS50060"/>
    </source>
</evidence>
<keyword evidence="5" id="KW-0732">Signal</keyword>
<keyword evidence="14" id="KW-0325">Glycoprotein</keyword>
<evidence type="ECO:0000256" key="1">
    <source>
        <dbReference type="ARBA" id="ARBA00004251"/>
    </source>
</evidence>
<dbReference type="GO" id="GO:0005524">
    <property type="term" value="F:ATP binding"/>
    <property type="evidence" value="ECO:0007669"/>
    <property type="project" value="UniProtKB-UniRule"/>
</dbReference>